<accession>A0ABV2WC35</accession>
<protein>
    <recommendedName>
        <fullName evidence="2">C2H2-type domain-containing protein</fullName>
    </recommendedName>
</protein>
<feature type="domain" description="C2H2-type" evidence="2">
    <location>
        <begin position="29"/>
        <end position="57"/>
    </location>
</feature>
<dbReference type="InterPro" id="IPR013087">
    <property type="entry name" value="Znf_C2H2_type"/>
</dbReference>
<dbReference type="Pfam" id="PF24071">
    <property type="entry name" value="Phage_zn_bind_3"/>
    <property type="match status" value="1"/>
</dbReference>
<evidence type="ECO:0000256" key="1">
    <source>
        <dbReference type="SAM" id="MobiDB-lite"/>
    </source>
</evidence>
<name>A0ABV2WC35_9ACTN</name>
<reference evidence="3 4" key="1">
    <citation type="submission" date="2024-06" db="EMBL/GenBank/DDBJ databases">
        <title>The Natural Products Discovery Center: Release of the First 8490 Sequenced Strains for Exploring Actinobacteria Biosynthetic Diversity.</title>
        <authorList>
            <person name="Kalkreuter E."/>
            <person name="Kautsar S.A."/>
            <person name="Yang D."/>
            <person name="Bader C.D."/>
            <person name="Teijaro C.N."/>
            <person name="Fluegel L."/>
            <person name="Davis C.M."/>
            <person name="Simpson J.R."/>
            <person name="Lauterbach L."/>
            <person name="Steele A.D."/>
            <person name="Gui C."/>
            <person name="Meng S."/>
            <person name="Li G."/>
            <person name="Viehrig K."/>
            <person name="Ye F."/>
            <person name="Su P."/>
            <person name="Kiefer A.F."/>
            <person name="Nichols A."/>
            <person name="Cepeda A.J."/>
            <person name="Yan W."/>
            <person name="Fan B."/>
            <person name="Jiang Y."/>
            <person name="Adhikari A."/>
            <person name="Zheng C.-J."/>
            <person name="Schuster L."/>
            <person name="Cowan T.M."/>
            <person name="Smanski M.J."/>
            <person name="Chevrette M.G."/>
            <person name="De Carvalho L.P.S."/>
            <person name="Shen B."/>
        </authorList>
    </citation>
    <scope>NUCLEOTIDE SEQUENCE [LARGE SCALE GENOMIC DNA]</scope>
    <source>
        <strain evidence="3 4">NPDC006337</strain>
    </source>
</reference>
<dbReference type="Proteomes" id="UP001550378">
    <property type="component" value="Unassembled WGS sequence"/>
</dbReference>
<dbReference type="RefSeq" id="WP_359655394.1">
    <property type="nucleotide sequence ID" value="NZ_JBEXZP010000082.1"/>
</dbReference>
<dbReference type="PROSITE" id="PS50157">
    <property type="entry name" value="ZINC_FINGER_C2H2_2"/>
    <property type="match status" value="1"/>
</dbReference>
<dbReference type="PROSITE" id="PS00028">
    <property type="entry name" value="ZINC_FINGER_C2H2_1"/>
    <property type="match status" value="1"/>
</dbReference>
<sequence>MTDTQEPQLPYTAIRHPKCGQWWTGGTRAHCPACCRTFSTDSAADKHRRGAHGKDRHCVDPATVGLVAVDKPYGTLWQNPGSEDGPWFTGLKQDGEAA</sequence>
<evidence type="ECO:0000313" key="3">
    <source>
        <dbReference type="EMBL" id="MEU0710935.1"/>
    </source>
</evidence>
<comment type="caution">
    <text evidence="3">The sequence shown here is derived from an EMBL/GenBank/DDBJ whole genome shotgun (WGS) entry which is preliminary data.</text>
</comment>
<evidence type="ECO:0000313" key="4">
    <source>
        <dbReference type="Proteomes" id="UP001550378"/>
    </source>
</evidence>
<feature type="region of interest" description="Disordered" evidence="1">
    <location>
        <begin position="78"/>
        <end position="98"/>
    </location>
</feature>
<gene>
    <name evidence="3" type="ORF">ABZ508_26590</name>
</gene>
<proteinExistence type="predicted"/>
<evidence type="ECO:0000259" key="2">
    <source>
        <dbReference type="PROSITE" id="PS50157"/>
    </source>
</evidence>
<dbReference type="InterPro" id="IPR058158">
    <property type="entry name" value="Phage_zn-bd_3"/>
</dbReference>
<keyword evidence="4" id="KW-1185">Reference proteome</keyword>
<organism evidence="3 4">
    <name type="scientific">Streptomyces lavendulocolor</name>
    <dbReference type="NCBI Taxonomy" id="67316"/>
    <lineage>
        <taxon>Bacteria</taxon>
        <taxon>Bacillati</taxon>
        <taxon>Actinomycetota</taxon>
        <taxon>Actinomycetes</taxon>
        <taxon>Kitasatosporales</taxon>
        <taxon>Streptomycetaceae</taxon>
        <taxon>Streptomyces</taxon>
    </lineage>
</organism>
<dbReference type="EMBL" id="JBEXZR010000029">
    <property type="protein sequence ID" value="MEU0710935.1"/>
    <property type="molecule type" value="Genomic_DNA"/>
</dbReference>